<name>A0A1L7AE27_9PROT</name>
<dbReference type="InterPro" id="IPR006665">
    <property type="entry name" value="OmpA-like"/>
</dbReference>
<dbReference type="GO" id="GO:0015288">
    <property type="term" value="F:porin activity"/>
    <property type="evidence" value="ECO:0007669"/>
    <property type="project" value="UniProtKB-KW"/>
</dbReference>
<keyword evidence="16" id="KW-1185">Reference proteome</keyword>
<dbReference type="InterPro" id="IPR036737">
    <property type="entry name" value="OmpA-like_sf"/>
</dbReference>
<dbReference type="STRING" id="257708.RGI145_07775"/>
<evidence type="ECO:0000256" key="1">
    <source>
        <dbReference type="ARBA" id="ARBA00004571"/>
    </source>
</evidence>
<dbReference type="EMBL" id="CP015583">
    <property type="protein sequence ID" value="APT57003.1"/>
    <property type="molecule type" value="Genomic_DNA"/>
</dbReference>
<dbReference type="InterPro" id="IPR011250">
    <property type="entry name" value="OMP/PagP_B-barrel"/>
</dbReference>
<reference evidence="14 16" key="2">
    <citation type="journal article" date="2019" name="Microb. Pathog.">
        <title>Comparison of VITEK 2, MALDI-TOF MS, 16S rRNA gene sequencing, and whole-genome sequencing for identification of Roseomonas mucosa.</title>
        <authorList>
            <person name="Rudolph W.W."/>
            <person name="Gunzer F."/>
            <person name="Trauth M."/>
            <person name="Bunk B."/>
            <person name="Bigge R."/>
            <person name="Schrottner P."/>
        </authorList>
    </citation>
    <scope>NUCLEOTIDE SEQUENCE [LARGE SCALE GENOMIC DNA]</scope>
    <source>
        <strain evidence="14 16">DSM 103800</strain>
    </source>
</reference>
<dbReference type="GO" id="GO:0046930">
    <property type="term" value="C:pore complex"/>
    <property type="evidence" value="ECO:0007669"/>
    <property type="project" value="UniProtKB-KW"/>
</dbReference>
<feature type="signal peptide" evidence="11">
    <location>
        <begin position="1"/>
        <end position="21"/>
    </location>
</feature>
<dbReference type="InterPro" id="IPR006664">
    <property type="entry name" value="OMP_bac"/>
</dbReference>
<evidence type="ECO:0000313" key="13">
    <source>
        <dbReference type="EMBL" id="APT57003.1"/>
    </source>
</evidence>
<dbReference type="SUPFAM" id="SSF56925">
    <property type="entry name" value="OMPA-like"/>
    <property type="match status" value="1"/>
</dbReference>
<dbReference type="GO" id="GO:0006811">
    <property type="term" value="P:monoatomic ion transport"/>
    <property type="evidence" value="ECO:0007669"/>
    <property type="project" value="UniProtKB-KW"/>
</dbReference>
<reference evidence="14" key="3">
    <citation type="submission" date="2023-09" db="EMBL/GenBank/DDBJ databases">
        <authorList>
            <person name="Schober I."/>
            <person name="Bunk B."/>
        </authorList>
    </citation>
    <scope>NUCLEOTIDE SEQUENCE</scope>
    <source>
        <strain evidence="14">DSM 103800</strain>
    </source>
</reference>
<comment type="subcellular location">
    <subcellularLocation>
        <location evidence="1">Cell outer membrane</location>
        <topology evidence="1">Multi-pass membrane protein</topology>
    </subcellularLocation>
</comment>
<feature type="domain" description="OmpA-like" evidence="12">
    <location>
        <begin position="290"/>
        <end position="404"/>
    </location>
</feature>
<keyword evidence="8 10" id="KW-0472">Membrane</keyword>
<dbReference type="PANTHER" id="PTHR30329">
    <property type="entry name" value="STATOR ELEMENT OF FLAGELLAR MOTOR COMPLEX"/>
    <property type="match status" value="1"/>
</dbReference>
<dbReference type="Gene3D" id="3.30.1330.60">
    <property type="entry name" value="OmpA-like domain"/>
    <property type="match status" value="1"/>
</dbReference>
<evidence type="ECO:0000256" key="11">
    <source>
        <dbReference type="SAM" id="SignalP"/>
    </source>
</evidence>
<dbReference type="SUPFAM" id="SSF103088">
    <property type="entry name" value="OmpA-like"/>
    <property type="match status" value="1"/>
</dbReference>
<keyword evidence="3" id="KW-1134">Transmembrane beta strand</keyword>
<reference evidence="13 15" key="1">
    <citation type="submission" date="2016-05" db="EMBL/GenBank/DDBJ databases">
        <title>Complete Genome and Methylome Analysis of Psychrotrophic Bacterial Isolates from Antarctic Lake Untersee.</title>
        <authorList>
            <person name="Fomenkov A."/>
            <person name="Akimov V.N."/>
            <person name="Vasilyeva L.V."/>
            <person name="Andersen D."/>
            <person name="Vincze T."/>
            <person name="Roberts R.J."/>
        </authorList>
    </citation>
    <scope>NUCLEOTIDE SEQUENCE [LARGE SCALE GENOMIC DNA]</scope>
    <source>
        <strain evidence="13 15">U14-5</strain>
    </source>
</reference>
<evidence type="ECO:0000256" key="4">
    <source>
        <dbReference type="ARBA" id="ARBA00022692"/>
    </source>
</evidence>
<evidence type="ECO:0000313" key="16">
    <source>
        <dbReference type="Proteomes" id="UP001258945"/>
    </source>
</evidence>
<dbReference type="Proteomes" id="UP000185494">
    <property type="component" value="Chromosome 1"/>
</dbReference>
<organism evidence="13 15">
    <name type="scientific">Roseomonas gilardii</name>
    <dbReference type="NCBI Taxonomy" id="257708"/>
    <lineage>
        <taxon>Bacteria</taxon>
        <taxon>Pseudomonadati</taxon>
        <taxon>Pseudomonadota</taxon>
        <taxon>Alphaproteobacteria</taxon>
        <taxon>Acetobacterales</taxon>
        <taxon>Roseomonadaceae</taxon>
        <taxon>Roseomonas</taxon>
    </lineage>
</organism>
<dbReference type="Pfam" id="PF13505">
    <property type="entry name" value="OMP_b-brl"/>
    <property type="match status" value="1"/>
</dbReference>
<evidence type="ECO:0000256" key="9">
    <source>
        <dbReference type="ARBA" id="ARBA00023237"/>
    </source>
</evidence>
<keyword evidence="7" id="KW-0626">Porin</keyword>
<gene>
    <name evidence="13" type="ORF">RGI145_07775</name>
    <name evidence="14" type="ORF">RQ831_16775</name>
</gene>
<evidence type="ECO:0000313" key="15">
    <source>
        <dbReference type="Proteomes" id="UP000185494"/>
    </source>
</evidence>
<dbReference type="AlphaFoldDB" id="A0A1L7AE27"/>
<evidence type="ECO:0000256" key="5">
    <source>
        <dbReference type="ARBA" id="ARBA00022729"/>
    </source>
</evidence>
<dbReference type="PROSITE" id="PS51123">
    <property type="entry name" value="OMPA_2"/>
    <property type="match status" value="1"/>
</dbReference>
<keyword evidence="4" id="KW-0812">Transmembrane</keyword>
<evidence type="ECO:0000256" key="2">
    <source>
        <dbReference type="ARBA" id="ARBA00022448"/>
    </source>
</evidence>
<sequence>MKLRHALLATTLFMAPGVAMAQSAWWTPPSWLATPVATPVTGLYLSGGAGWNHANKRNVTSDGGANGFFDATVGNRQGSFKFSEGWGGQVAVGWGFGNGLRAEVEGNFRDNPTSKVGGWSSRGVGSTSGNFFSGTGRMRQYGVMVNGYYDFQLPAWFPNMPIPVVPYVGGGVGWIWTDLDNVGGTRVNSVGRPGDNLTIDDTAGAFGYQGIAGLAFPIPAVPGLSLTAEYRYLGTLQTKYDGIVRTASGQIPTRGKFEIDGANNHSAMLGLRYALWTPPAPVAAPPVVPQAPQAVARTYLVFFDWDRYNLTDRARQIITEAAQNARSTGSTRIEVAGHADRSGTPQYNMGLSRRRADAVAAELVRQGIQRSEITVEAFGESRPLVPTADGVREPQNRRVEIVLR</sequence>
<evidence type="ECO:0000256" key="6">
    <source>
        <dbReference type="ARBA" id="ARBA00023065"/>
    </source>
</evidence>
<dbReference type="eggNOG" id="COG2885">
    <property type="taxonomic scope" value="Bacteria"/>
</dbReference>
<evidence type="ECO:0000256" key="8">
    <source>
        <dbReference type="ARBA" id="ARBA00023136"/>
    </source>
</evidence>
<keyword evidence="6" id="KW-0406">Ion transport</keyword>
<dbReference type="RefSeq" id="WP_075797911.1">
    <property type="nucleotide sequence ID" value="NZ_CP015583.1"/>
</dbReference>
<protein>
    <submittedName>
        <fullName evidence="14">OmpA family protein</fullName>
    </submittedName>
</protein>
<dbReference type="Gene3D" id="2.40.160.20">
    <property type="match status" value="1"/>
</dbReference>
<evidence type="ECO:0000256" key="7">
    <source>
        <dbReference type="ARBA" id="ARBA00023114"/>
    </source>
</evidence>
<dbReference type="InterPro" id="IPR027385">
    <property type="entry name" value="Beta-barrel_OMP"/>
</dbReference>
<feature type="chain" id="PRO_5009871177" evidence="11">
    <location>
        <begin position="22"/>
        <end position="404"/>
    </location>
</feature>
<dbReference type="CDD" id="cd07185">
    <property type="entry name" value="OmpA_C-like"/>
    <property type="match status" value="1"/>
</dbReference>
<evidence type="ECO:0000256" key="10">
    <source>
        <dbReference type="PROSITE-ProRule" id="PRU00473"/>
    </source>
</evidence>
<evidence type="ECO:0000256" key="3">
    <source>
        <dbReference type="ARBA" id="ARBA00022452"/>
    </source>
</evidence>
<keyword evidence="5 11" id="KW-0732">Signal</keyword>
<evidence type="ECO:0000259" key="12">
    <source>
        <dbReference type="PROSITE" id="PS51123"/>
    </source>
</evidence>
<dbReference type="PANTHER" id="PTHR30329:SF21">
    <property type="entry name" value="LIPOPROTEIN YIAD-RELATED"/>
    <property type="match status" value="1"/>
</dbReference>
<dbReference type="KEGG" id="rgi:RGI145_07775"/>
<dbReference type="Pfam" id="PF00691">
    <property type="entry name" value="OmpA"/>
    <property type="match status" value="1"/>
</dbReference>
<dbReference type="EMBL" id="JAVVDO010000034">
    <property type="protein sequence ID" value="MDT8332714.1"/>
    <property type="molecule type" value="Genomic_DNA"/>
</dbReference>
<keyword evidence="9" id="KW-0998">Cell outer membrane</keyword>
<proteinExistence type="predicted"/>
<dbReference type="Proteomes" id="UP001258945">
    <property type="component" value="Unassembled WGS sequence"/>
</dbReference>
<dbReference type="PRINTS" id="PR01021">
    <property type="entry name" value="OMPADOMAIN"/>
</dbReference>
<dbReference type="eggNOG" id="COG3637">
    <property type="taxonomic scope" value="Bacteria"/>
</dbReference>
<dbReference type="GO" id="GO:0009279">
    <property type="term" value="C:cell outer membrane"/>
    <property type="evidence" value="ECO:0007669"/>
    <property type="project" value="UniProtKB-SubCell"/>
</dbReference>
<keyword evidence="2" id="KW-0813">Transport</keyword>
<dbReference type="InterPro" id="IPR050330">
    <property type="entry name" value="Bact_OuterMem_StrucFunc"/>
</dbReference>
<accession>A0A1L7AE27</accession>
<evidence type="ECO:0000313" key="14">
    <source>
        <dbReference type="EMBL" id="MDT8332714.1"/>
    </source>
</evidence>